<gene>
    <name evidence="1" type="ORF">ACFPTP_05380</name>
</gene>
<proteinExistence type="predicted"/>
<evidence type="ECO:0000313" key="1">
    <source>
        <dbReference type="EMBL" id="MFC5602643.1"/>
    </source>
</evidence>
<dbReference type="RefSeq" id="WP_381442807.1">
    <property type="nucleotide sequence ID" value="NZ_JBHSNP010000010.1"/>
</dbReference>
<protein>
    <submittedName>
        <fullName evidence="1">Uncharacterized protein</fullName>
    </submittedName>
</protein>
<dbReference type="Proteomes" id="UP001596071">
    <property type="component" value="Unassembled WGS sequence"/>
</dbReference>
<evidence type="ECO:0000313" key="2">
    <source>
        <dbReference type="Proteomes" id="UP001596071"/>
    </source>
</evidence>
<sequence>MPERSDMRATIMMGAVAKGLMANPMAGSNPPAACKMAVSAAINAMKSSLFVGRHRLRIRWMYFGCDGSDVVKGMVSLLFVNKLYLYFIGQVTFPCGFRGAGKVDVGIE</sequence>
<reference evidence="2" key="1">
    <citation type="journal article" date="2019" name="Int. J. Syst. Evol. Microbiol.">
        <title>The Global Catalogue of Microorganisms (GCM) 10K type strain sequencing project: providing services to taxonomists for standard genome sequencing and annotation.</title>
        <authorList>
            <consortium name="The Broad Institute Genomics Platform"/>
            <consortium name="The Broad Institute Genome Sequencing Center for Infectious Disease"/>
            <person name="Wu L."/>
            <person name="Ma J."/>
        </authorList>
    </citation>
    <scope>NUCLEOTIDE SEQUENCE [LARGE SCALE GENOMIC DNA]</scope>
    <source>
        <strain evidence="2">KACC 11299</strain>
    </source>
</reference>
<comment type="caution">
    <text evidence="1">The sequence shown here is derived from an EMBL/GenBank/DDBJ whole genome shotgun (WGS) entry which is preliminary data.</text>
</comment>
<accession>A0ABW0TW54</accession>
<organism evidence="1 2">
    <name type="scientific">Sporosarcina koreensis</name>
    <dbReference type="NCBI Taxonomy" id="334735"/>
    <lineage>
        <taxon>Bacteria</taxon>
        <taxon>Bacillati</taxon>
        <taxon>Bacillota</taxon>
        <taxon>Bacilli</taxon>
        <taxon>Bacillales</taxon>
        <taxon>Caryophanaceae</taxon>
        <taxon>Sporosarcina</taxon>
    </lineage>
</organism>
<name>A0ABW0TW54_9BACL</name>
<keyword evidence="2" id="KW-1185">Reference proteome</keyword>
<dbReference type="EMBL" id="JBHSNP010000010">
    <property type="protein sequence ID" value="MFC5602643.1"/>
    <property type="molecule type" value="Genomic_DNA"/>
</dbReference>